<feature type="binding site" evidence="7">
    <location>
        <position position="190"/>
    </location>
    <ligand>
        <name>substrate</name>
    </ligand>
</feature>
<proteinExistence type="inferred from homology"/>
<evidence type="ECO:0000256" key="7">
    <source>
        <dbReference type="HAMAP-Rule" id="MF_00313"/>
    </source>
</evidence>
<dbReference type="PANTHER" id="PTHR12544:SF29">
    <property type="entry name" value="GLUTAMINASE"/>
    <property type="match status" value="1"/>
</dbReference>
<keyword evidence="4 7" id="KW-0378">Hydrolase</keyword>
<gene>
    <name evidence="7" type="primary">glsA</name>
    <name evidence="8" type="ORF">SAMN05216555_102171</name>
</gene>
<feature type="binding site" evidence="7">
    <location>
        <position position="64"/>
    </location>
    <ligand>
        <name>substrate</name>
    </ligand>
</feature>
<dbReference type="InterPro" id="IPR012338">
    <property type="entry name" value="Beta-lactam/transpept-like"/>
</dbReference>
<protein>
    <recommendedName>
        <fullName evidence="6 7">Glutaminase</fullName>
        <ecNumber evidence="3 7">3.5.1.2</ecNumber>
    </recommendedName>
</protein>
<dbReference type="AlphaFoldDB" id="A0A1G8K965"/>
<dbReference type="GO" id="GO:0004359">
    <property type="term" value="F:glutaminase activity"/>
    <property type="evidence" value="ECO:0007669"/>
    <property type="project" value="UniProtKB-UniRule"/>
</dbReference>
<evidence type="ECO:0000256" key="4">
    <source>
        <dbReference type="ARBA" id="ARBA00022801"/>
    </source>
</evidence>
<accession>A0A1G8K965</accession>
<dbReference type="NCBIfam" id="NF002132">
    <property type="entry name" value="PRK00971.1-1"/>
    <property type="match status" value="1"/>
</dbReference>
<name>A0A1G8K965_9MICC</name>
<sequence>MIDLQNLLDDVVGDIRPLIGHGAAADYIPGLAAVDTNQFGIAVATRGGEVYASGDATVPFSIQSISKVFALALVLAGNGDSIWKRVFREPSGNPFNSLVQLEHEDGIPRNPFINAGALVVTDRLLTATDGSAAEAVRRFMRDESGNPGIESDAEVAASEARNSHRNASLAHFLASYGNLENSVDAVLDAYIAQCSIAMNCTDLALAARFLASNGRKADGTSFLSASQTKRINAVMLTCGTYDAAGEFAYRVGLPGKSGVGGGIIAVMPNNCTICVWSPGLDRSGNSVAGVAALDALTMRTGWSIF</sequence>
<feature type="binding site" evidence="7">
    <location>
        <position position="241"/>
    </location>
    <ligand>
        <name>substrate</name>
    </ligand>
</feature>
<dbReference type="Gene3D" id="3.40.710.10">
    <property type="entry name" value="DD-peptidase/beta-lactamase superfamily"/>
    <property type="match status" value="1"/>
</dbReference>
<organism evidence="8 9">
    <name type="scientific">Arthrobacter cupressi</name>
    <dbReference type="NCBI Taxonomy" id="1045773"/>
    <lineage>
        <taxon>Bacteria</taxon>
        <taxon>Bacillati</taxon>
        <taxon>Actinomycetota</taxon>
        <taxon>Actinomycetes</taxon>
        <taxon>Micrococcales</taxon>
        <taxon>Micrococcaceae</taxon>
        <taxon>Arthrobacter</taxon>
    </lineage>
</organism>
<evidence type="ECO:0000256" key="5">
    <source>
        <dbReference type="ARBA" id="ARBA00049534"/>
    </source>
</evidence>
<dbReference type="Pfam" id="PF04960">
    <property type="entry name" value="Glutaminase"/>
    <property type="match status" value="1"/>
</dbReference>
<comment type="catalytic activity">
    <reaction evidence="5 7">
        <text>L-glutamine + H2O = L-glutamate + NH4(+)</text>
        <dbReference type="Rhea" id="RHEA:15889"/>
        <dbReference type="ChEBI" id="CHEBI:15377"/>
        <dbReference type="ChEBI" id="CHEBI:28938"/>
        <dbReference type="ChEBI" id="CHEBI:29985"/>
        <dbReference type="ChEBI" id="CHEBI:58359"/>
        <dbReference type="EC" id="3.5.1.2"/>
    </reaction>
</comment>
<dbReference type="GO" id="GO:0006543">
    <property type="term" value="P:L-glutamine catabolic process"/>
    <property type="evidence" value="ECO:0007669"/>
    <property type="project" value="TreeGrafter"/>
</dbReference>
<dbReference type="HAMAP" id="MF_00313">
    <property type="entry name" value="Glutaminase"/>
    <property type="match status" value="1"/>
</dbReference>
<dbReference type="NCBIfam" id="NF002133">
    <property type="entry name" value="PRK00971.1-2"/>
    <property type="match status" value="1"/>
</dbReference>
<feature type="binding site" evidence="7">
    <location>
        <position position="259"/>
    </location>
    <ligand>
        <name>substrate</name>
    </ligand>
</feature>
<reference evidence="9" key="1">
    <citation type="submission" date="2016-10" db="EMBL/GenBank/DDBJ databases">
        <authorList>
            <person name="Varghese N."/>
            <person name="Submissions S."/>
        </authorList>
    </citation>
    <scope>NUCLEOTIDE SEQUENCE [LARGE SCALE GENOMIC DNA]</scope>
    <source>
        <strain evidence="9">CGMCC 1.10783</strain>
    </source>
</reference>
<comment type="similarity">
    <text evidence="1 7">Belongs to the glutaminase family.</text>
</comment>
<comment type="subunit">
    <text evidence="2 7">Homotetramer.</text>
</comment>
<keyword evidence="7" id="KW-0007">Acetylation</keyword>
<feature type="binding site" evidence="7">
    <location>
        <position position="159"/>
    </location>
    <ligand>
        <name>substrate</name>
    </ligand>
</feature>
<evidence type="ECO:0000313" key="9">
    <source>
        <dbReference type="Proteomes" id="UP000182130"/>
    </source>
</evidence>
<dbReference type="InterPro" id="IPR015868">
    <property type="entry name" value="Glutaminase"/>
</dbReference>
<feature type="binding site" evidence="7">
    <location>
        <position position="166"/>
    </location>
    <ligand>
        <name>substrate</name>
    </ligand>
</feature>
<evidence type="ECO:0000313" key="8">
    <source>
        <dbReference type="EMBL" id="SDI39972.1"/>
    </source>
</evidence>
<evidence type="ECO:0000256" key="2">
    <source>
        <dbReference type="ARBA" id="ARBA00011881"/>
    </source>
</evidence>
<dbReference type="NCBIfam" id="TIGR03814">
    <property type="entry name" value="Gln_ase"/>
    <property type="match status" value="1"/>
</dbReference>
<dbReference type="SUPFAM" id="SSF56601">
    <property type="entry name" value="beta-lactamase/transpeptidase-like"/>
    <property type="match status" value="1"/>
</dbReference>
<dbReference type="STRING" id="1045773.SAMN05216555_102171"/>
<dbReference type="PANTHER" id="PTHR12544">
    <property type="entry name" value="GLUTAMINASE"/>
    <property type="match status" value="1"/>
</dbReference>
<dbReference type="EMBL" id="FNEI01000002">
    <property type="protein sequence ID" value="SDI39972.1"/>
    <property type="molecule type" value="Genomic_DNA"/>
</dbReference>
<dbReference type="FunFam" id="3.40.710.10:FF:000005">
    <property type="entry name" value="Glutaminase"/>
    <property type="match status" value="1"/>
</dbReference>
<evidence type="ECO:0000256" key="6">
    <source>
        <dbReference type="ARBA" id="ARBA00070405"/>
    </source>
</evidence>
<dbReference type="EC" id="3.5.1.2" evidence="3 7"/>
<keyword evidence="9" id="KW-1185">Reference proteome</keyword>
<evidence type="ECO:0000256" key="3">
    <source>
        <dbReference type="ARBA" id="ARBA00012918"/>
    </source>
</evidence>
<feature type="binding site" evidence="7">
    <location>
        <position position="114"/>
    </location>
    <ligand>
        <name>substrate</name>
    </ligand>
</feature>
<dbReference type="Proteomes" id="UP000182130">
    <property type="component" value="Unassembled WGS sequence"/>
</dbReference>
<evidence type="ECO:0000256" key="1">
    <source>
        <dbReference type="ARBA" id="ARBA00011076"/>
    </source>
</evidence>
<dbReference type="GO" id="GO:0006537">
    <property type="term" value="P:glutamate biosynthetic process"/>
    <property type="evidence" value="ECO:0007669"/>
    <property type="project" value="TreeGrafter"/>
</dbReference>